<evidence type="ECO:0000313" key="11">
    <source>
        <dbReference type="RefSeq" id="XP_008703288.1"/>
    </source>
</evidence>
<feature type="compositionally biased region" description="Pro residues" evidence="5">
    <location>
        <begin position="731"/>
        <end position="750"/>
    </location>
</feature>
<dbReference type="FunFam" id="4.10.70.10:FF:000001">
    <property type="entry name" value="Disintegrin and metalloproteinase domain-containing protein 22"/>
    <property type="match status" value="1"/>
</dbReference>
<dbReference type="SMART" id="SM00050">
    <property type="entry name" value="DISIN"/>
    <property type="match status" value="1"/>
</dbReference>
<feature type="chain" id="PRO_5016946336" evidence="7">
    <location>
        <begin position="32"/>
        <end position="957"/>
    </location>
</feature>
<keyword evidence="6" id="KW-0472">Membrane</keyword>
<keyword evidence="11" id="KW-0645">Protease</keyword>
<evidence type="ECO:0000259" key="9">
    <source>
        <dbReference type="PROSITE" id="PS50215"/>
    </source>
</evidence>
<dbReference type="CTD" id="11086"/>
<feature type="transmembrane region" description="Helical" evidence="6">
    <location>
        <begin position="686"/>
        <end position="707"/>
    </location>
</feature>
<feature type="region of interest" description="Disordered" evidence="5">
    <location>
        <begin position="715"/>
        <end position="957"/>
    </location>
</feature>
<dbReference type="AlphaFoldDB" id="A0A384D8A5"/>
<feature type="compositionally biased region" description="Polar residues" evidence="5">
    <location>
        <begin position="776"/>
        <end position="927"/>
    </location>
</feature>
<dbReference type="PROSITE" id="PS50214">
    <property type="entry name" value="DISINTEGRIN_2"/>
    <property type="match status" value="1"/>
</dbReference>
<dbReference type="GO" id="GO:0006508">
    <property type="term" value="P:proteolysis"/>
    <property type="evidence" value="ECO:0007669"/>
    <property type="project" value="InterPro"/>
</dbReference>
<keyword evidence="6" id="KW-1133">Transmembrane helix</keyword>
<gene>
    <name evidence="11" type="primary">ADAM29</name>
</gene>
<evidence type="ECO:0000259" key="8">
    <source>
        <dbReference type="PROSITE" id="PS50214"/>
    </source>
</evidence>
<keyword evidence="11" id="KW-0482">Metalloprotease</keyword>
<dbReference type="GeneID" id="103675930"/>
<comment type="caution">
    <text evidence="4">Lacks conserved residue(s) required for the propagation of feature annotation.</text>
</comment>
<keyword evidence="4" id="KW-0479">Metal-binding</keyword>
<dbReference type="PANTHER" id="PTHR11905:SF34">
    <property type="entry name" value="DISINTEGRIN AND METALLOPROTEINASE DOMAIN-CONTAINING PROTEIN 29"/>
    <property type="match status" value="1"/>
</dbReference>
<feature type="binding site" evidence="4">
    <location>
        <position position="345"/>
    </location>
    <ligand>
        <name>Zn(2+)</name>
        <dbReference type="ChEBI" id="CHEBI:29105"/>
        <note>catalytic</note>
    </ligand>
</feature>
<dbReference type="InterPro" id="IPR001762">
    <property type="entry name" value="Disintegrin_dom"/>
</dbReference>
<accession>A0A384D8A5</accession>
<evidence type="ECO:0000256" key="3">
    <source>
        <dbReference type="PROSITE-ProRule" id="PRU00068"/>
    </source>
</evidence>
<feature type="domain" description="Peptidase M12B" evidence="9">
    <location>
        <begin position="207"/>
        <end position="399"/>
    </location>
</feature>
<dbReference type="SMART" id="SM00608">
    <property type="entry name" value="ACR"/>
    <property type="match status" value="1"/>
</dbReference>
<keyword evidence="2 4" id="KW-1015">Disulfide bond</keyword>
<evidence type="ECO:0000256" key="4">
    <source>
        <dbReference type="PROSITE-ProRule" id="PRU00276"/>
    </source>
</evidence>
<dbReference type="PANTHER" id="PTHR11905">
    <property type="entry name" value="ADAM A DISINTEGRIN AND METALLOPROTEASE DOMAIN"/>
    <property type="match status" value="1"/>
</dbReference>
<evidence type="ECO:0000256" key="5">
    <source>
        <dbReference type="SAM" id="MobiDB-lite"/>
    </source>
</evidence>
<reference evidence="11" key="1">
    <citation type="submission" date="2025-08" db="UniProtKB">
        <authorList>
            <consortium name="RefSeq"/>
        </authorList>
    </citation>
    <scope>IDENTIFICATION</scope>
    <source>
        <tissue evidence="11">Whole blood</tissue>
    </source>
</reference>
<feature type="compositionally biased region" description="Low complexity" evidence="5">
    <location>
        <begin position="928"/>
        <end position="957"/>
    </location>
</feature>
<dbReference type="Pfam" id="PF08516">
    <property type="entry name" value="ADAM_CR"/>
    <property type="match status" value="1"/>
</dbReference>
<feature type="binding site" evidence="4">
    <location>
        <position position="341"/>
    </location>
    <ligand>
        <name>Zn(2+)</name>
        <dbReference type="ChEBI" id="CHEBI:29105"/>
        <note>catalytic</note>
    </ligand>
</feature>
<keyword evidence="10" id="KW-1185">Reference proteome</keyword>
<dbReference type="STRING" id="29073.ENSUMAP00000030067"/>
<keyword evidence="6" id="KW-0812">Transmembrane</keyword>
<dbReference type="InterPro" id="IPR001590">
    <property type="entry name" value="Peptidase_M12B"/>
</dbReference>
<dbReference type="Proteomes" id="UP000261680">
    <property type="component" value="Unplaced"/>
</dbReference>
<feature type="compositionally biased region" description="Low complexity" evidence="5">
    <location>
        <begin position="765"/>
        <end position="774"/>
    </location>
</feature>
<feature type="binding site" evidence="4">
    <location>
        <position position="351"/>
    </location>
    <ligand>
        <name>Zn(2+)</name>
        <dbReference type="ChEBI" id="CHEBI:29105"/>
        <note>catalytic</note>
    </ligand>
</feature>
<dbReference type="FunFam" id="3.40.390.10:FF:000002">
    <property type="entry name" value="Disintegrin and metalloproteinase domain-containing protein 22"/>
    <property type="match status" value="1"/>
</dbReference>
<comment type="subcellular location">
    <subcellularLocation>
        <location evidence="1">Membrane</location>
        <topology evidence="1">Single-pass membrane protein</topology>
    </subcellularLocation>
</comment>
<dbReference type="GO" id="GO:0009897">
    <property type="term" value="C:external side of plasma membrane"/>
    <property type="evidence" value="ECO:0007669"/>
    <property type="project" value="TreeGrafter"/>
</dbReference>
<feature type="signal peptide" evidence="7">
    <location>
        <begin position="1"/>
        <end position="31"/>
    </location>
</feature>
<keyword evidence="11" id="KW-0378">Hydrolase</keyword>
<dbReference type="InterPro" id="IPR036436">
    <property type="entry name" value="Disintegrin_dom_sf"/>
</dbReference>
<proteinExistence type="predicted"/>
<dbReference type="InterPro" id="IPR006586">
    <property type="entry name" value="ADAM_Cys-rich"/>
</dbReference>
<dbReference type="SUPFAM" id="SSF57552">
    <property type="entry name" value="Blood coagulation inhibitor (disintegrin)"/>
    <property type="match status" value="1"/>
</dbReference>
<name>A0A384D8A5_URSMA</name>
<dbReference type="InterPro" id="IPR024079">
    <property type="entry name" value="MetalloPept_cat_dom_sf"/>
</dbReference>
<evidence type="ECO:0000256" key="7">
    <source>
        <dbReference type="SAM" id="SignalP"/>
    </source>
</evidence>
<feature type="disulfide bond" evidence="3">
    <location>
        <begin position="464"/>
        <end position="484"/>
    </location>
</feature>
<evidence type="ECO:0000313" key="10">
    <source>
        <dbReference type="Proteomes" id="UP000261680"/>
    </source>
</evidence>
<dbReference type="OrthoDB" id="5951731at2759"/>
<dbReference type="CDD" id="cd04269">
    <property type="entry name" value="ZnMc_adamalysin_II_like"/>
    <property type="match status" value="1"/>
</dbReference>
<evidence type="ECO:0000256" key="1">
    <source>
        <dbReference type="ARBA" id="ARBA00004167"/>
    </source>
</evidence>
<dbReference type="Gene3D" id="3.40.390.10">
    <property type="entry name" value="Collagenase (Catalytic Domain)"/>
    <property type="match status" value="1"/>
</dbReference>
<protein>
    <submittedName>
        <fullName evidence="11">Disintegrin and metalloproteinase domain-containing protein 29</fullName>
    </submittedName>
</protein>
<dbReference type="PROSITE" id="PS50215">
    <property type="entry name" value="ADAM_MEPRO"/>
    <property type="match status" value="1"/>
</dbReference>
<dbReference type="GO" id="GO:1990913">
    <property type="term" value="C:sperm head plasma membrane"/>
    <property type="evidence" value="ECO:0007669"/>
    <property type="project" value="TreeGrafter"/>
</dbReference>
<dbReference type="RefSeq" id="XP_008703288.1">
    <property type="nucleotide sequence ID" value="XM_008705066.1"/>
</dbReference>
<dbReference type="InterPro" id="IPR002870">
    <property type="entry name" value="Peptidase_M12B_N"/>
</dbReference>
<dbReference type="PROSITE" id="PS00427">
    <property type="entry name" value="DISINTEGRIN_1"/>
    <property type="match status" value="1"/>
</dbReference>
<sequence>MAMIKVLQDMKIILLLLWLGVFLSFCGHTEAKQPQYHSPPEVVIPLKIPGNSRGMKPAGWLSYSLHFGGKRHIVHIKVKKYLLSRHLPVFTYTDQGALLEDQPFVQNDCYYHGYVEGDPESLVALSSCFGGFRGLLQINDIAYEIKPMTFSTKFEHLVYKMESEETQFPEMNSDFVQEDTLPQLESQEINNFTQKQSNSRGWWRHTILVELAVVVDHTLYLRIHKNISKFTEDLFAMVNIADSIFEVLGVKLLLFGMEFWTTKNYFEVGDIRRSLKAFCIWKNDNLTPRLPHDTAHLFMSKPLRGMSGLGYVPGMCQPLLSCAVLTTLNRSIALVGIAIAHHMGHNLGMFHDGNYCSCGQVRCIMHTSNPPITAFSNCSLSFFWSYTVHQAKCVLYEIYTKDIFSKKRCGDGIVEDEEECDCGPLQSCAKDACCLSNCTMSYGSTCAFGLCCKDCQLLPSGETCRKQANECDLPEWCDGSSPLCPDDVYVEDGIPCNESAYCYEKRCNDRNDLCKQIFGEEAKSASHNCYKNINTLGDRFGNCGTNLSSYLKCNISDILCGRIQCTDVKEIPILREHSTVHQSRFNDVTCWTVDHHFGMPKPDIGEVKDGTECGPERICIHKKCVHISRLDSDCSPKFCNMRGICNNKHHCHCNYNWDPPNCLIRGNGGSVDSGPPPKRQRLKKSYLLMFSLFWLLLLLCCLLCLCLRRKKKEEKVPTQPAKQVQKVPTLPAKPPPKAPTQPAKPPPKVPKSPSQTAKPPPKAPKSPSQTAKAPQKTPSQTTKAPQKTPSQTTKAPQKTPSQTTKAPQKTPSQTTKAPQKTPSQTTKAPQKTPSQTTKAPQKTPSQTTKAPQKTPSQTTKAPQKTPSQTTKAPQKTPSQTTKAPQKTPSQTTKAPQKTPSQTTKAPQKTPSQTTKAPQKAPSQTAKPQQNVRSQSSISVRQSQSGKQRSSSVKSVPK</sequence>
<dbReference type="SUPFAM" id="SSF55486">
    <property type="entry name" value="Metalloproteases ('zincins'), catalytic domain"/>
    <property type="match status" value="1"/>
</dbReference>
<keyword evidence="4" id="KW-0862">Zinc</keyword>
<dbReference type="GO" id="GO:0046872">
    <property type="term" value="F:metal ion binding"/>
    <property type="evidence" value="ECO:0007669"/>
    <property type="project" value="UniProtKB-KW"/>
</dbReference>
<dbReference type="InterPro" id="IPR034027">
    <property type="entry name" value="Reprolysin_adamalysin"/>
</dbReference>
<dbReference type="Gene3D" id="4.10.70.10">
    <property type="entry name" value="Disintegrin domain"/>
    <property type="match status" value="1"/>
</dbReference>
<dbReference type="Pfam" id="PF00200">
    <property type="entry name" value="Disintegrin"/>
    <property type="match status" value="1"/>
</dbReference>
<dbReference type="Pfam" id="PF01562">
    <property type="entry name" value="Pep_M12B_propep"/>
    <property type="match status" value="1"/>
</dbReference>
<dbReference type="InterPro" id="IPR018358">
    <property type="entry name" value="Disintegrin_CS"/>
</dbReference>
<evidence type="ECO:0000256" key="6">
    <source>
        <dbReference type="SAM" id="Phobius"/>
    </source>
</evidence>
<dbReference type="Pfam" id="PF01421">
    <property type="entry name" value="Reprolysin"/>
    <property type="match status" value="1"/>
</dbReference>
<organism evidence="10 11">
    <name type="scientific">Ursus maritimus</name>
    <name type="common">Polar bear</name>
    <name type="synonym">Thalarctos maritimus</name>
    <dbReference type="NCBI Taxonomy" id="29073"/>
    <lineage>
        <taxon>Eukaryota</taxon>
        <taxon>Metazoa</taxon>
        <taxon>Chordata</taxon>
        <taxon>Craniata</taxon>
        <taxon>Vertebrata</taxon>
        <taxon>Euteleostomi</taxon>
        <taxon>Mammalia</taxon>
        <taxon>Eutheria</taxon>
        <taxon>Laurasiatheria</taxon>
        <taxon>Carnivora</taxon>
        <taxon>Caniformia</taxon>
        <taxon>Ursidae</taxon>
        <taxon>Ursus</taxon>
    </lineage>
</organism>
<feature type="domain" description="Disintegrin" evidence="8">
    <location>
        <begin position="406"/>
        <end position="492"/>
    </location>
</feature>
<evidence type="ECO:0000256" key="2">
    <source>
        <dbReference type="ARBA" id="ARBA00023157"/>
    </source>
</evidence>
<dbReference type="GO" id="GO:0004222">
    <property type="term" value="F:metalloendopeptidase activity"/>
    <property type="evidence" value="ECO:0007669"/>
    <property type="project" value="InterPro"/>
</dbReference>
<feature type="disulfide bond" evidence="4">
    <location>
        <begin position="358"/>
        <end position="363"/>
    </location>
</feature>
<keyword evidence="7" id="KW-0732">Signal</keyword>
<dbReference type="GO" id="GO:0008584">
    <property type="term" value="P:male gonad development"/>
    <property type="evidence" value="ECO:0007669"/>
    <property type="project" value="TreeGrafter"/>
</dbReference>
<dbReference type="KEGG" id="umr:103675930"/>